<keyword evidence="1" id="KW-0808">Transferase</keyword>
<dbReference type="AlphaFoldDB" id="A0A1D1VTN0"/>
<dbReference type="HAMAP" id="MF_01876">
    <property type="entry name" value="PsiMP_glycosidase"/>
    <property type="match status" value="1"/>
</dbReference>
<dbReference type="GO" id="GO:0005737">
    <property type="term" value="C:cytoplasm"/>
    <property type="evidence" value="ECO:0007669"/>
    <property type="project" value="TreeGrafter"/>
</dbReference>
<dbReference type="STRING" id="947166.A0A1D1VTN0"/>
<evidence type="ECO:0000256" key="7">
    <source>
        <dbReference type="ARBA" id="ARBA00023295"/>
    </source>
</evidence>
<dbReference type="GO" id="GO:0004730">
    <property type="term" value="F:pseudouridylate synthase activity"/>
    <property type="evidence" value="ECO:0007669"/>
    <property type="project" value="InterPro"/>
</dbReference>
<dbReference type="SUPFAM" id="SSF110581">
    <property type="entry name" value="Indigoidine synthase A-like"/>
    <property type="match status" value="1"/>
</dbReference>
<evidence type="ECO:0000256" key="3">
    <source>
        <dbReference type="ARBA" id="ARBA00022777"/>
    </source>
</evidence>
<evidence type="ECO:0000313" key="10">
    <source>
        <dbReference type="EMBL" id="GAV03573.1"/>
    </source>
</evidence>
<sequence length="728" mass="78801">MRFFPARLISHASRHFRYGSRVQMAFRSKEPIVALESTVVTHGMPYPSNLQTASSLEKIVAEEGAVPATIAIMDGAVRIGLLSCRLPLRSRWYLTIVCLSGLEEDQLEKLAKTTLAKCVKVSRRDLAHTICRGLNGGTTVSATMVLAHQAGIKIFATGGIGGVHRHGERSMDVSADLTELARTTPPVVVCAGIKSILDIPLTLEYLETQGVCVATVGPTEDFPSFYSRQSGHLAPLHVRNEQEAAELILTHQQLHLQSGILLAVPIPQEEEIPADDVETWLEQALSDAQLAGVSGKKVTPFLLSRLNELSKGKTLKANIALLENNARVASRIAVELHRLENESENRRSFGNMAFPERENSNREGISAATQSTSSTAGGSGRPVVIGGIVADFMAKCDIDFQMNGSTHPGKLSMTCGGVGHNVADCLTRFGGAPILLSAIGNDYHGKMVKSDSQHMDFSHVREDASSFATASYIGILNQRGQLYGGVMDMSIHGTINRDYVKQHEERIKAAPLVVLDGNPPVECMDYVLSLAKKYERPVWYETTDLHKAENAFLTSHWWHISYISPNLNELKSIFKRLGLSLPADIDGIADGSGHVATVSHIFQHIPSLQILLLKLGKRGSLLLSTTEVHQPFSNVKVWRQSQPTVYARFYDAPAVASGDIVNVSGSGDCMASGIIHGILNGWSIDQSVDLGTKAAACSLLSLKTVPETLNQLTSASAASTDGRQLKVP</sequence>
<evidence type="ECO:0000313" key="11">
    <source>
        <dbReference type="Proteomes" id="UP000186922"/>
    </source>
</evidence>
<dbReference type="InterPro" id="IPR029056">
    <property type="entry name" value="Ribokinase-like"/>
</dbReference>
<reference evidence="10 11" key="1">
    <citation type="journal article" date="2016" name="Nat. Commun.">
        <title>Extremotolerant tardigrade genome and improved radiotolerance of human cultured cells by tardigrade-unique protein.</title>
        <authorList>
            <person name="Hashimoto T."/>
            <person name="Horikawa D.D."/>
            <person name="Saito Y."/>
            <person name="Kuwahara H."/>
            <person name="Kozuka-Hata H."/>
            <person name="Shin-I T."/>
            <person name="Minakuchi Y."/>
            <person name="Ohishi K."/>
            <person name="Motoyama A."/>
            <person name="Aizu T."/>
            <person name="Enomoto A."/>
            <person name="Kondo K."/>
            <person name="Tanaka S."/>
            <person name="Hara Y."/>
            <person name="Koshikawa S."/>
            <person name="Sagara H."/>
            <person name="Miura T."/>
            <person name="Yokobori S."/>
            <person name="Miyagawa K."/>
            <person name="Suzuki Y."/>
            <person name="Kubo T."/>
            <person name="Oyama M."/>
            <person name="Kohara Y."/>
            <person name="Fujiyama A."/>
            <person name="Arakawa K."/>
            <person name="Katayama T."/>
            <person name="Toyoda A."/>
            <person name="Kunieda T."/>
        </authorList>
    </citation>
    <scope>NUCLEOTIDE SEQUENCE [LARGE SCALE GENOMIC DNA]</scope>
    <source>
        <strain evidence="10 11">YOKOZUNA-1</strain>
    </source>
</reference>
<evidence type="ECO:0000256" key="5">
    <source>
        <dbReference type="ARBA" id="ARBA00023211"/>
    </source>
</evidence>
<keyword evidence="2" id="KW-0479">Metal-binding</keyword>
<dbReference type="InterPro" id="IPR002173">
    <property type="entry name" value="Carboh/pur_kinase_PfkB_CS"/>
</dbReference>
<dbReference type="Proteomes" id="UP000186922">
    <property type="component" value="Unassembled WGS sequence"/>
</dbReference>
<gene>
    <name evidence="10" type="primary">RvY_13970-1</name>
    <name evidence="10" type="synonym">RvY_13970.1</name>
    <name evidence="10" type="ORF">RvY_13970</name>
</gene>
<evidence type="ECO:0000259" key="9">
    <source>
        <dbReference type="Pfam" id="PF00294"/>
    </source>
</evidence>
<dbReference type="Gene3D" id="3.40.1790.10">
    <property type="entry name" value="Indigoidine synthase domain"/>
    <property type="match status" value="1"/>
</dbReference>
<feature type="compositionally biased region" description="Low complexity" evidence="8">
    <location>
        <begin position="366"/>
        <end position="376"/>
    </location>
</feature>
<proteinExistence type="inferred from homology"/>
<evidence type="ECO:0000256" key="4">
    <source>
        <dbReference type="ARBA" id="ARBA00022801"/>
    </source>
</evidence>
<comment type="caution">
    <text evidence="10">The sequence shown here is derived from an EMBL/GenBank/DDBJ whole genome shotgun (WGS) entry which is preliminary data.</text>
</comment>
<dbReference type="EMBL" id="BDGG01000009">
    <property type="protein sequence ID" value="GAV03573.1"/>
    <property type="molecule type" value="Genomic_DNA"/>
</dbReference>
<dbReference type="Pfam" id="PF04227">
    <property type="entry name" value="Indigoidine_A"/>
    <property type="match status" value="2"/>
</dbReference>
<keyword evidence="6" id="KW-0456">Lyase</keyword>
<dbReference type="PROSITE" id="PS00584">
    <property type="entry name" value="PFKB_KINASES_2"/>
    <property type="match status" value="1"/>
</dbReference>
<dbReference type="OrthoDB" id="198885at2759"/>
<dbReference type="InterPro" id="IPR007342">
    <property type="entry name" value="PsuG"/>
</dbReference>
<keyword evidence="3" id="KW-0418">Kinase</keyword>
<dbReference type="GO" id="GO:0016301">
    <property type="term" value="F:kinase activity"/>
    <property type="evidence" value="ECO:0007669"/>
    <property type="project" value="UniProtKB-KW"/>
</dbReference>
<dbReference type="PANTHER" id="PTHR42909:SF1">
    <property type="entry name" value="CARBOHYDRATE KINASE PFKB DOMAIN-CONTAINING PROTEIN"/>
    <property type="match status" value="1"/>
</dbReference>
<dbReference type="GO" id="GO:0006796">
    <property type="term" value="P:phosphate-containing compound metabolic process"/>
    <property type="evidence" value="ECO:0007669"/>
    <property type="project" value="UniProtKB-ARBA"/>
</dbReference>
<keyword evidence="4" id="KW-0378">Hydrolase</keyword>
<dbReference type="CDD" id="cd01941">
    <property type="entry name" value="YeiC_kinase_like"/>
    <property type="match status" value="1"/>
</dbReference>
<protein>
    <recommendedName>
        <fullName evidence="9">Carbohydrate kinase PfkB domain-containing protein</fullName>
    </recommendedName>
</protein>
<dbReference type="Pfam" id="PF00294">
    <property type="entry name" value="PfkB"/>
    <property type="match status" value="1"/>
</dbReference>
<keyword evidence="5" id="KW-0464">Manganese</keyword>
<evidence type="ECO:0000256" key="8">
    <source>
        <dbReference type="SAM" id="MobiDB-lite"/>
    </source>
</evidence>
<dbReference type="PROSITE" id="PS00583">
    <property type="entry name" value="PFKB_KINASES_1"/>
    <property type="match status" value="1"/>
</dbReference>
<dbReference type="InterPro" id="IPR022830">
    <property type="entry name" value="Indigdn_synthA-like"/>
</dbReference>
<name>A0A1D1VTN0_RAMVA</name>
<organism evidence="10 11">
    <name type="scientific">Ramazzottius varieornatus</name>
    <name type="common">Water bear</name>
    <name type="synonym">Tardigrade</name>
    <dbReference type="NCBI Taxonomy" id="947166"/>
    <lineage>
        <taxon>Eukaryota</taxon>
        <taxon>Metazoa</taxon>
        <taxon>Ecdysozoa</taxon>
        <taxon>Tardigrada</taxon>
        <taxon>Eutardigrada</taxon>
        <taxon>Parachela</taxon>
        <taxon>Hypsibioidea</taxon>
        <taxon>Ramazzottiidae</taxon>
        <taxon>Ramazzottius</taxon>
    </lineage>
</organism>
<keyword evidence="11" id="KW-1185">Reference proteome</keyword>
<evidence type="ECO:0000256" key="2">
    <source>
        <dbReference type="ARBA" id="ARBA00022723"/>
    </source>
</evidence>
<evidence type="ECO:0000256" key="1">
    <source>
        <dbReference type="ARBA" id="ARBA00022679"/>
    </source>
</evidence>
<dbReference type="GO" id="GO:0046872">
    <property type="term" value="F:metal ion binding"/>
    <property type="evidence" value="ECO:0007669"/>
    <property type="project" value="UniProtKB-KW"/>
</dbReference>
<feature type="region of interest" description="Disordered" evidence="8">
    <location>
        <begin position="353"/>
        <end position="379"/>
    </location>
</feature>
<keyword evidence="7" id="KW-0326">Glycosidase</keyword>
<dbReference type="InterPro" id="IPR011611">
    <property type="entry name" value="PfkB_dom"/>
</dbReference>
<accession>A0A1D1VTN0</accession>
<feature type="domain" description="Carbohydrate kinase PfkB" evidence="9">
    <location>
        <begin position="383"/>
        <end position="703"/>
    </location>
</feature>
<evidence type="ECO:0000256" key="6">
    <source>
        <dbReference type="ARBA" id="ARBA00023239"/>
    </source>
</evidence>
<dbReference type="GO" id="GO:0016798">
    <property type="term" value="F:hydrolase activity, acting on glycosyl bonds"/>
    <property type="evidence" value="ECO:0007669"/>
    <property type="project" value="UniProtKB-KW"/>
</dbReference>
<dbReference type="SUPFAM" id="SSF53613">
    <property type="entry name" value="Ribokinase-like"/>
    <property type="match status" value="1"/>
</dbReference>
<dbReference type="Gene3D" id="3.40.1190.20">
    <property type="match status" value="1"/>
</dbReference>
<dbReference type="PANTHER" id="PTHR42909">
    <property type="entry name" value="ZGC:136858"/>
    <property type="match status" value="1"/>
</dbReference>